<dbReference type="OrthoDB" id="5593847at2"/>
<dbReference type="InterPro" id="IPR049945">
    <property type="entry name" value="AAA_22"/>
</dbReference>
<dbReference type="SMART" id="SM00382">
    <property type="entry name" value="AAA"/>
    <property type="match status" value="1"/>
</dbReference>
<dbReference type="EMBL" id="CP016895">
    <property type="protein sequence ID" value="AOA59762.1"/>
    <property type="molecule type" value="Genomic_DNA"/>
</dbReference>
<gene>
    <name evidence="2" type="ORF">BFG52_16345</name>
</gene>
<dbReference type="InterPro" id="IPR021542">
    <property type="entry name" value="Tn7_TnsC"/>
</dbReference>
<accession>A0A1B2M3L2</accession>
<dbReference type="AlphaFoldDB" id="A0A1B2M3L2"/>
<dbReference type="GO" id="GO:0016887">
    <property type="term" value="F:ATP hydrolysis activity"/>
    <property type="evidence" value="ECO:0007669"/>
    <property type="project" value="InterPro"/>
</dbReference>
<evidence type="ECO:0000259" key="1">
    <source>
        <dbReference type="SMART" id="SM00382"/>
    </source>
</evidence>
<dbReference type="Gene3D" id="3.40.50.300">
    <property type="entry name" value="P-loop containing nucleotide triphosphate hydrolases"/>
    <property type="match status" value="1"/>
</dbReference>
<proteinExistence type="predicted"/>
<organism evidence="2 3">
    <name type="scientific">Acinetobacter larvae</name>
    <dbReference type="NCBI Taxonomy" id="1789224"/>
    <lineage>
        <taxon>Bacteria</taxon>
        <taxon>Pseudomonadati</taxon>
        <taxon>Pseudomonadota</taxon>
        <taxon>Gammaproteobacteria</taxon>
        <taxon>Moraxellales</taxon>
        <taxon>Moraxellaceae</taxon>
        <taxon>Acinetobacter</taxon>
    </lineage>
</organism>
<dbReference type="Pfam" id="PF11426">
    <property type="entry name" value="Tn7_TnsC_Int"/>
    <property type="match status" value="1"/>
</dbReference>
<dbReference type="SUPFAM" id="SSF52540">
    <property type="entry name" value="P-loop containing nucleoside triphosphate hydrolases"/>
    <property type="match status" value="1"/>
</dbReference>
<dbReference type="RefSeq" id="WP_067558803.1">
    <property type="nucleotide sequence ID" value="NZ_CP016895.1"/>
</dbReference>
<dbReference type="Proteomes" id="UP000093391">
    <property type="component" value="Chromosome"/>
</dbReference>
<dbReference type="InterPro" id="IPR027417">
    <property type="entry name" value="P-loop_NTPase"/>
</dbReference>
<sequence>MSNKVIVKEYQPSIGHYAGNPFIEALPPILDTPDIIKALRGKVNFDITDQSLPASQRIHLIPQLLNIFFHPIERHIELWTKFSIMLRQGYVGRNISNGELNKHIQNGYERTMKGDISAFRYEPARSTAQSMSIIGCSGIGKTTTINNILSVYPQVIYHEKYNFTQIVYLKIDCPHDGSLKSLCLHFFRAVDIALDTNYEAKYALKRHGVETLLNLMRQIANFHAIGLLIIDEIQHLNIKNSGGADKMLNFFVTLVNVISLPVIMVGTPKARYIFNDLRGNRRAAGFGSVLWEPIKNEPNLELNNRIYKSEWNAFTDALWKYQWLNKADMHLSDEIRECLYDLSQGILDIAVKLFILAQISAITSGLERITIKLLKKTYHDELKPIHPMVNALRSKDPEKIIQFSDLIIPEVDQQILKLQMIVDKHTESTEYDDLSEYNGNKEAIRLHHLLLGLDFKSELLVPTIKRAFQQHPHLSMQELMPIVMIWLNDIGKNIQTNPKPKNKSKRVKQDQWHTLDTEDLRFQFSQKDEKQNFYQHLKEHTQLIFNMERWFEQVS</sequence>
<dbReference type="KEGG" id="ala:BFG52_16345"/>
<name>A0A1B2M3L2_9GAMM</name>
<protein>
    <submittedName>
        <fullName evidence="2">Transcriptional antiterminator</fullName>
    </submittedName>
</protein>
<dbReference type="STRING" id="1789224.BFG52_16345"/>
<feature type="domain" description="AAA+ ATPase" evidence="1">
    <location>
        <begin position="127"/>
        <end position="280"/>
    </location>
</feature>
<evidence type="ECO:0000313" key="2">
    <source>
        <dbReference type="EMBL" id="AOA59762.1"/>
    </source>
</evidence>
<dbReference type="Pfam" id="PF13401">
    <property type="entry name" value="AAA_22"/>
    <property type="match status" value="1"/>
</dbReference>
<dbReference type="Gene3D" id="6.10.20.30">
    <property type="match status" value="1"/>
</dbReference>
<dbReference type="InterPro" id="IPR003593">
    <property type="entry name" value="AAA+_ATPase"/>
</dbReference>
<reference evidence="2 3" key="1">
    <citation type="submission" date="2016-08" db="EMBL/GenBank/DDBJ databases">
        <authorList>
            <person name="Seilhamer J.J."/>
        </authorList>
    </citation>
    <scope>NUCLEOTIDE SEQUENCE [LARGE SCALE GENOMIC DNA]</scope>
    <source>
        <strain evidence="2 3">BRTC-1</strain>
    </source>
</reference>
<evidence type="ECO:0000313" key="3">
    <source>
        <dbReference type="Proteomes" id="UP000093391"/>
    </source>
</evidence>
<keyword evidence="3" id="KW-1185">Reference proteome</keyword>